<evidence type="ECO:0000256" key="1">
    <source>
        <dbReference type="ARBA" id="ARBA00022763"/>
    </source>
</evidence>
<dbReference type="SUPFAM" id="SSF52980">
    <property type="entry name" value="Restriction endonuclease-like"/>
    <property type="match status" value="1"/>
</dbReference>
<keyword evidence="2" id="KW-0547">Nucleotide-binding</keyword>
<evidence type="ECO:0000256" key="3">
    <source>
        <dbReference type="ARBA" id="ARBA00023204"/>
    </source>
</evidence>
<sequence length="301" mass="33602">MPAEQLGFDGMPERLYACTPSRLNTWQDCPRRYRMTYLDRPAPPKGPPWAHNSLGASVHNALAAWWRLPLPERTPEAAGTLLIRGWLTEGYRDDEQSAAWRERARVMIEDYASGLDPADEPLGVERTVAAKTARIAVQGRIDRLDTRDGELVVVDYKTGRRTPTPDDARGSLALAIYAVAASRVLRRPCRTVELHHLPTGTVAAWDHTAESLDRHIQRAEEIAGEASAADDAYRTRLRPSVPRQRQGEGAAVDHAPYDEAFPPRPGPLCSWCDYNRHCPEGREAAPRKDAWASLAAEEETR</sequence>
<dbReference type="InterPro" id="IPR011604">
    <property type="entry name" value="PDDEXK-like_dom_sf"/>
</dbReference>
<dbReference type="RefSeq" id="WP_245974074.1">
    <property type="nucleotide sequence ID" value="NZ_QTTT01000001.1"/>
</dbReference>
<dbReference type="InterPro" id="IPR011335">
    <property type="entry name" value="Restrct_endonuc-II-like"/>
</dbReference>
<protein>
    <submittedName>
        <fullName evidence="6">PD-(D/E)XK nuclease superfamily protein</fullName>
    </submittedName>
</protein>
<dbReference type="Gene3D" id="3.90.320.10">
    <property type="match status" value="1"/>
</dbReference>
<evidence type="ECO:0000259" key="5">
    <source>
        <dbReference type="Pfam" id="PF12705"/>
    </source>
</evidence>
<feature type="compositionally biased region" description="Basic and acidic residues" evidence="4">
    <location>
        <begin position="280"/>
        <end position="290"/>
    </location>
</feature>
<accession>A0A3D9SIZ7</accession>
<dbReference type="GO" id="GO:0006281">
    <property type="term" value="P:DNA repair"/>
    <property type="evidence" value="ECO:0007669"/>
    <property type="project" value="UniProtKB-KW"/>
</dbReference>
<keyword evidence="3" id="KW-0234">DNA repair</keyword>
<dbReference type="Proteomes" id="UP000256661">
    <property type="component" value="Unassembled WGS sequence"/>
</dbReference>
<evidence type="ECO:0000256" key="4">
    <source>
        <dbReference type="SAM" id="MobiDB-lite"/>
    </source>
</evidence>
<evidence type="ECO:0000313" key="7">
    <source>
        <dbReference type="Proteomes" id="UP000256661"/>
    </source>
</evidence>
<comment type="caution">
    <text evidence="6">The sequence shown here is derived from an EMBL/GenBank/DDBJ whole genome shotgun (WGS) entry which is preliminary data.</text>
</comment>
<proteinExistence type="predicted"/>
<keyword evidence="2" id="KW-0067">ATP-binding</keyword>
<keyword evidence="7" id="KW-1185">Reference proteome</keyword>
<organism evidence="6 7">
    <name type="scientific">Thermomonospora umbrina</name>
    <dbReference type="NCBI Taxonomy" id="111806"/>
    <lineage>
        <taxon>Bacteria</taxon>
        <taxon>Bacillati</taxon>
        <taxon>Actinomycetota</taxon>
        <taxon>Actinomycetes</taxon>
        <taxon>Streptosporangiales</taxon>
        <taxon>Thermomonosporaceae</taxon>
        <taxon>Thermomonospora</taxon>
    </lineage>
</organism>
<name>A0A3D9SIZ7_9ACTN</name>
<keyword evidence="1" id="KW-0227">DNA damage</keyword>
<feature type="domain" description="PD-(D/E)XK endonuclease-like" evidence="5">
    <location>
        <begin position="19"/>
        <end position="279"/>
    </location>
</feature>
<gene>
    <name evidence="6" type="ORF">DFJ69_1300</name>
</gene>
<dbReference type="AlphaFoldDB" id="A0A3D9SIZ7"/>
<evidence type="ECO:0000256" key="2">
    <source>
        <dbReference type="ARBA" id="ARBA00022806"/>
    </source>
</evidence>
<feature type="region of interest" description="Disordered" evidence="4">
    <location>
        <begin position="240"/>
        <end position="259"/>
    </location>
</feature>
<dbReference type="GO" id="GO:0004386">
    <property type="term" value="F:helicase activity"/>
    <property type="evidence" value="ECO:0007669"/>
    <property type="project" value="UniProtKB-KW"/>
</dbReference>
<feature type="region of interest" description="Disordered" evidence="4">
    <location>
        <begin position="280"/>
        <end position="301"/>
    </location>
</feature>
<keyword evidence="2" id="KW-0347">Helicase</keyword>
<dbReference type="EMBL" id="QTTT01000001">
    <property type="protein sequence ID" value="REE95886.1"/>
    <property type="molecule type" value="Genomic_DNA"/>
</dbReference>
<dbReference type="InterPro" id="IPR038726">
    <property type="entry name" value="PDDEXK_AddAB-type"/>
</dbReference>
<keyword evidence="2" id="KW-0378">Hydrolase</keyword>
<evidence type="ECO:0000313" key="6">
    <source>
        <dbReference type="EMBL" id="REE95886.1"/>
    </source>
</evidence>
<reference evidence="6 7" key="1">
    <citation type="submission" date="2018-08" db="EMBL/GenBank/DDBJ databases">
        <title>Sequencing the genomes of 1000 actinobacteria strains.</title>
        <authorList>
            <person name="Klenk H.-P."/>
        </authorList>
    </citation>
    <scope>NUCLEOTIDE SEQUENCE [LARGE SCALE GENOMIC DNA]</scope>
    <source>
        <strain evidence="6 7">DSM 43927</strain>
    </source>
</reference>
<dbReference type="Pfam" id="PF12705">
    <property type="entry name" value="PDDEXK_1"/>
    <property type="match status" value="1"/>
</dbReference>